<dbReference type="GO" id="GO:0031415">
    <property type="term" value="C:NatA complex"/>
    <property type="evidence" value="ECO:0007669"/>
    <property type="project" value="TreeGrafter"/>
</dbReference>
<dbReference type="PIRSF" id="PIRSF000422">
    <property type="entry name" value="N-terminal-AcTrfase-A_aux_su"/>
    <property type="match status" value="1"/>
</dbReference>
<evidence type="ECO:0000313" key="4">
    <source>
        <dbReference type="Proteomes" id="UP001378960"/>
    </source>
</evidence>
<protein>
    <submittedName>
        <fullName evidence="3">Peptide alpha-N-acetyltransferase complex A subunit</fullName>
    </submittedName>
</protein>
<keyword evidence="4" id="KW-1185">Reference proteome</keyword>
<dbReference type="PANTHER" id="PTHR22767">
    <property type="entry name" value="N-TERMINAL ACETYLTRANSFERASE-RELATED"/>
    <property type="match status" value="1"/>
</dbReference>
<dbReference type="AlphaFoldDB" id="A0AAV5QZS2"/>
<dbReference type="Gene3D" id="1.25.40.1010">
    <property type="match status" value="1"/>
</dbReference>
<accession>A0AAV5QZS2</accession>
<keyword evidence="1" id="KW-0677">Repeat</keyword>
<reference evidence="3 4" key="1">
    <citation type="journal article" date="2023" name="Elife">
        <title>Identification of key yeast species and microbe-microbe interactions impacting larval growth of Drosophila in the wild.</title>
        <authorList>
            <person name="Mure A."/>
            <person name="Sugiura Y."/>
            <person name="Maeda R."/>
            <person name="Honda K."/>
            <person name="Sakurai N."/>
            <person name="Takahashi Y."/>
            <person name="Watada M."/>
            <person name="Katoh T."/>
            <person name="Gotoh A."/>
            <person name="Gotoh Y."/>
            <person name="Taniguchi I."/>
            <person name="Nakamura K."/>
            <person name="Hayashi T."/>
            <person name="Katayama T."/>
            <person name="Uemura T."/>
            <person name="Hattori Y."/>
        </authorList>
    </citation>
    <scope>NUCLEOTIDE SEQUENCE [LARGE SCALE GENOMIC DNA]</scope>
    <source>
        <strain evidence="3 4">PK-24</strain>
    </source>
</reference>
<dbReference type="Pfam" id="PF12569">
    <property type="entry name" value="NatA_aux_su"/>
    <property type="match status" value="2"/>
</dbReference>
<sequence length="773" mass="90915">MAEVELQFRDALQNYENKNYKKSLTLIDKILKKNSLHSQSYALKALIIHFYHPQSPDLKDPNLLISTPPNILSICNDLIKTSVKYGPSNSISAHLAALYYRQIKNYEMATHFYTIAYSNNPSNKGILRDLSSCLSQLRTYKSLIKTRFDYLQAEPGYRANYSSTSIAYYLNNDFNNSIKIENQIENIIKDKLIDEDLTENSECLIYKALLFFNLEKYDETLDYINNLLISNEKFKCYDITGLLELKFKTLMILEKFHDAQLTIRLLLKRNPLNVQYYYDLFNSLKIENNTSSKLIVLNKLSKFYPKVDIPKFLPLTFLNHNDEQFKSHLSNYLQDLFKRGVPSVFNNIKSLYNDSNKIPIILNIVKSFEEIEKNPLILTWIKYFLSHHFDKINQFDLAIDYINQSIEITPTLIELYMFKARILKHQNHLIEASKIMNDARLLDLQDRFVNSKTVKYYLRADLINEAIDVASLFTKNDDEPKGVKDLHIVQCRWFITEYSKSLTRLFKKSLNEFEVVLNNDHDDDSNEDSNITLIQKKVETYLGLALQRYFSIFQIYAEYYEDQFDFHFYAFRKGTLRSYLQMIDWEDNLYHESLVGEIYSDLMSLISFTKENNKLLLKALDHSLYLNKRSKKDKKDEIKWKDNMLIYNKVLDSDPLGNELINKLIKNNELDKIDELEKLINRCDGKTIKPETVYFINGQFNYDFINGKYVVALASIRKIKEISNSNSNSNESKIALKLLNEMLERINKFIETEFDDPKTKSLQKVVKLGLMRL</sequence>
<evidence type="ECO:0000256" key="1">
    <source>
        <dbReference type="ARBA" id="ARBA00022737"/>
    </source>
</evidence>
<evidence type="ECO:0000313" key="3">
    <source>
        <dbReference type="EMBL" id="GMM44680.1"/>
    </source>
</evidence>
<proteinExistence type="predicted"/>
<dbReference type="InterPro" id="IPR011990">
    <property type="entry name" value="TPR-like_helical_dom_sf"/>
</dbReference>
<dbReference type="SUPFAM" id="SSF48452">
    <property type="entry name" value="TPR-like"/>
    <property type="match status" value="3"/>
</dbReference>
<name>A0AAV5QZS2_PICKL</name>
<organism evidence="3 4">
    <name type="scientific">Pichia kluyveri</name>
    <name type="common">Yeast</name>
    <dbReference type="NCBI Taxonomy" id="36015"/>
    <lineage>
        <taxon>Eukaryota</taxon>
        <taxon>Fungi</taxon>
        <taxon>Dikarya</taxon>
        <taxon>Ascomycota</taxon>
        <taxon>Saccharomycotina</taxon>
        <taxon>Pichiomycetes</taxon>
        <taxon>Pichiales</taxon>
        <taxon>Pichiaceae</taxon>
        <taxon>Pichia</taxon>
    </lineage>
</organism>
<dbReference type="InterPro" id="IPR021183">
    <property type="entry name" value="NatA_aux_su"/>
</dbReference>
<dbReference type="Proteomes" id="UP001378960">
    <property type="component" value="Unassembled WGS sequence"/>
</dbReference>
<gene>
    <name evidence="3" type="ORF">DAPK24_012550</name>
</gene>
<dbReference type="Gene3D" id="1.25.40.1040">
    <property type="match status" value="1"/>
</dbReference>
<dbReference type="PANTHER" id="PTHR22767:SF2">
    <property type="entry name" value="N(ALPHA)-ACETYLTRANSFERASE 15_16, ISOFORM A"/>
    <property type="match status" value="1"/>
</dbReference>
<dbReference type="SMART" id="SM00028">
    <property type="entry name" value="TPR"/>
    <property type="match status" value="4"/>
</dbReference>
<keyword evidence="2" id="KW-0802">TPR repeat</keyword>
<evidence type="ECO:0000256" key="2">
    <source>
        <dbReference type="ARBA" id="ARBA00022803"/>
    </source>
</evidence>
<comment type="caution">
    <text evidence="3">The sequence shown here is derived from an EMBL/GenBank/DDBJ whole genome shotgun (WGS) entry which is preliminary data.</text>
</comment>
<dbReference type="InterPro" id="IPR019734">
    <property type="entry name" value="TPR_rpt"/>
</dbReference>
<dbReference type="EMBL" id="BTGB01000001">
    <property type="protein sequence ID" value="GMM44680.1"/>
    <property type="molecule type" value="Genomic_DNA"/>
</dbReference>